<protein>
    <submittedName>
        <fullName evidence="2">Uncharacterized protein</fullName>
    </submittedName>
</protein>
<accession>A0ABP1AGG0</accession>
<name>A0ABP1AGG0_9BRYO</name>
<feature type="region of interest" description="Disordered" evidence="1">
    <location>
        <begin position="1"/>
        <end position="21"/>
    </location>
</feature>
<proteinExistence type="predicted"/>
<dbReference type="Proteomes" id="UP001497522">
    <property type="component" value="Chromosome 12"/>
</dbReference>
<evidence type="ECO:0000313" key="3">
    <source>
        <dbReference type="Proteomes" id="UP001497522"/>
    </source>
</evidence>
<dbReference type="EMBL" id="OZ023713">
    <property type="protein sequence ID" value="CAK9861510.1"/>
    <property type="molecule type" value="Genomic_DNA"/>
</dbReference>
<evidence type="ECO:0000256" key="1">
    <source>
        <dbReference type="SAM" id="MobiDB-lite"/>
    </source>
</evidence>
<reference evidence="2" key="1">
    <citation type="submission" date="2024-03" db="EMBL/GenBank/DDBJ databases">
        <authorList>
            <consortium name="ELIXIR-Norway"/>
            <consortium name="Elixir Norway"/>
        </authorList>
    </citation>
    <scope>NUCLEOTIDE SEQUENCE</scope>
</reference>
<gene>
    <name evidence="2" type="ORF">CSSPJE1EN2_LOCUS4505</name>
</gene>
<sequence>MYTHELAAPSSRGDDGSSLTGSELRLTLPAVARYNSVELRFAAQRVGAPFSPRERCRKDDRLPHQTSGYPARIRRPQQQGIRMFESAAVHPSLPVTVELKETPIRNATTDE</sequence>
<organism evidence="2 3">
    <name type="scientific">Sphagnum jensenii</name>
    <dbReference type="NCBI Taxonomy" id="128206"/>
    <lineage>
        <taxon>Eukaryota</taxon>
        <taxon>Viridiplantae</taxon>
        <taxon>Streptophyta</taxon>
        <taxon>Embryophyta</taxon>
        <taxon>Bryophyta</taxon>
        <taxon>Sphagnophytina</taxon>
        <taxon>Sphagnopsida</taxon>
        <taxon>Sphagnales</taxon>
        <taxon>Sphagnaceae</taxon>
        <taxon>Sphagnum</taxon>
    </lineage>
</organism>
<keyword evidence="3" id="KW-1185">Reference proteome</keyword>
<evidence type="ECO:0000313" key="2">
    <source>
        <dbReference type="EMBL" id="CAK9861510.1"/>
    </source>
</evidence>